<dbReference type="InParanoid" id="G0NS25"/>
<dbReference type="AlphaFoldDB" id="G0NS25"/>
<sequence>MAGITTNTANFEAFLKGFQILHLHQPTQRIIQEHCSTIRSPFEGQHMSVTCAFLCGRHSTKNVLIREQMSRFDGNWDSWI</sequence>
<reference evidence="2" key="1">
    <citation type="submission" date="2011-07" db="EMBL/GenBank/DDBJ databases">
        <authorList>
            <consortium name="Caenorhabditis brenneri Sequencing and Analysis Consortium"/>
            <person name="Wilson R.K."/>
        </authorList>
    </citation>
    <scope>NUCLEOTIDE SEQUENCE [LARGE SCALE GENOMIC DNA]</scope>
    <source>
        <strain evidence="2">PB2801</strain>
    </source>
</reference>
<proteinExistence type="predicted"/>
<dbReference type="EMBL" id="GL379935">
    <property type="protein sequence ID" value="EGT36453.1"/>
    <property type="molecule type" value="Genomic_DNA"/>
</dbReference>
<dbReference type="HOGENOM" id="CLU_2591890_0_0_1"/>
<protein>
    <submittedName>
        <fullName evidence="1">Uncharacterized protein</fullName>
    </submittedName>
</protein>
<evidence type="ECO:0000313" key="1">
    <source>
        <dbReference type="EMBL" id="EGT36453.1"/>
    </source>
</evidence>
<keyword evidence="2" id="KW-1185">Reference proteome</keyword>
<evidence type="ECO:0000313" key="2">
    <source>
        <dbReference type="Proteomes" id="UP000008068"/>
    </source>
</evidence>
<name>G0NS25_CAEBE</name>
<organism evidence="2">
    <name type="scientific">Caenorhabditis brenneri</name>
    <name type="common">Nematode worm</name>
    <dbReference type="NCBI Taxonomy" id="135651"/>
    <lineage>
        <taxon>Eukaryota</taxon>
        <taxon>Metazoa</taxon>
        <taxon>Ecdysozoa</taxon>
        <taxon>Nematoda</taxon>
        <taxon>Chromadorea</taxon>
        <taxon>Rhabditida</taxon>
        <taxon>Rhabditina</taxon>
        <taxon>Rhabditomorpha</taxon>
        <taxon>Rhabditoidea</taxon>
        <taxon>Rhabditidae</taxon>
        <taxon>Peloderinae</taxon>
        <taxon>Caenorhabditis</taxon>
    </lineage>
</organism>
<gene>
    <name evidence="1" type="ORF">CAEBREN_12345</name>
</gene>
<accession>G0NS25</accession>
<dbReference type="Proteomes" id="UP000008068">
    <property type="component" value="Unassembled WGS sequence"/>
</dbReference>